<proteinExistence type="predicted"/>
<evidence type="ECO:0000256" key="1">
    <source>
        <dbReference type="SAM" id="SignalP"/>
    </source>
</evidence>
<feature type="domain" description="DUF7869" evidence="2">
    <location>
        <begin position="482"/>
        <end position="586"/>
    </location>
</feature>
<dbReference type="Proteomes" id="UP001515480">
    <property type="component" value="Unassembled WGS sequence"/>
</dbReference>
<sequence>MLARLPHAAARSLLLLLLVHRFTTVGAPKNAFSFVAGDTAGVRNAWSSTCSTTDAAGSSNVNMAHAGAAACATAAAVGAAAAGKKVKRMKFSFLPRAAAHCDDAVVVDVEDGASDDGDAFNFADDEGEVFESGTEDNLSSSSEPIIYESDVQNDADDNCEDCETDAAVGRESAGKLWSAAQFPEGIKGASCWDLENIAAAQAWECPCTDRNCLSVERYPKANDLYDFRKTFQTSSRGLRDTFRKKYLQPAYSAMDHTFSRSVVIGGRNDNCIAAAGLAAGLSFGTFANARADTRRHRPYHDGRVAGREKKESMQRSHLNAYIRDLRSTMEGDKGGSSEGKWYTGKRSVALRWADYKKSRQKKSLPIIGSESLFTKLWKEHEEIVQYGAVGHAKCKDCGKHDAELDGLGDRTDSVAQERRKALAEWNAMHTEEHMGERRYAEDAWFRGETYPERMTCVRIDAPTQHQFDLPRQRRISRDMVKSLDGAKRWSSKITGAQVAGVGMFAVVARAALGGGPNLVGTTLMMVLNYMMQHKYTLGARLMLVLDNTSGENKCNAVVGMCAWLVYYNYFEQAGFFSQLVGHTYNELSISAVSQVTRP</sequence>
<comment type="caution">
    <text evidence="3">The sequence shown here is derived from an EMBL/GenBank/DDBJ whole genome shotgun (WGS) entry which is preliminary data.</text>
</comment>
<reference evidence="3 4" key="1">
    <citation type="journal article" date="2024" name="Science">
        <title>Giant polyketide synthase enzymes in the biosynthesis of giant marine polyether toxins.</title>
        <authorList>
            <person name="Fallon T.R."/>
            <person name="Shende V.V."/>
            <person name="Wierzbicki I.H."/>
            <person name="Pendleton A.L."/>
            <person name="Watervoot N.F."/>
            <person name="Auber R.P."/>
            <person name="Gonzalez D.J."/>
            <person name="Wisecaver J.H."/>
            <person name="Moore B.S."/>
        </authorList>
    </citation>
    <scope>NUCLEOTIDE SEQUENCE [LARGE SCALE GENOMIC DNA]</scope>
    <source>
        <strain evidence="3 4">12B1</strain>
    </source>
</reference>
<dbReference type="InterPro" id="IPR057191">
    <property type="entry name" value="DUF7869"/>
</dbReference>
<evidence type="ECO:0000313" key="4">
    <source>
        <dbReference type="Proteomes" id="UP001515480"/>
    </source>
</evidence>
<evidence type="ECO:0000259" key="2">
    <source>
        <dbReference type="Pfam" id="PF25273"/>
    </source>
</evidence>
<organism evidence="3 4">
    <name type="scientific">Prymnesium parvum</name>
    <name type="common">Toxic golden alga</name>
    <dbReference type="NCBI Taxonomy" id="97485"/>
    <lineage>
        <taxon>Eukaryota</taxon>
        <taxon>Haptista</taxon>
        <taxon>Haptophyta</taxon>
        <taxon>Prymnesiophyceae</taxon>
        <taxon>Prymnesiales</taxon>
        <taxon>Prymnesiaceae</taxon>
        <taxon>Prymnesium</taxon>
    </lineage>
</organism>
<feature type="chain" id="PRO_5044232906" description="DUF7869 domain-containing protein" evidence="1">
    <location>
        <begin position="28"/>
        <end position="598"/>
    </location>
</feature>
<evidence type="ECO:0000313" key="3">
    <source>
        <dbReference type="EMBL" id="KAL1521343.1"/>
    </source>
</evidence>
<protein>
    <recommendedName>
        <fullName evidence="2">DUF7869 domain-containing protein</fullName>
    </recommendedName>
</protein>
<keyword evidence="4" id="KW-1185">Reference proteome</keyword>
<dbReference type="AlphaFoldDB" id="A0AB34JIE4"/>
<gene>
    <name evidence="3" type="ORF">AB1Y20_021010</name>
</gene>
<dbReference type="Pfam" id="PF25273">
    <property type="entry name" value="DUF7869"/>
    <property type="match status" value="1"/>
</dbReference>
<name>A0AB34JIE4_PRYPA</name>
<dbReference type="EMBL" id="JBGBPQ010000007">
    <property type="protein sequence ID" value="KAL1521343.1"/>
    <property type="molecule type" value="Genomic_DNA"/>
</dbReference>
<feature type="signal peptide" evidence="1">
    <location>
        <begin position="1"/>
        <end position="27"/>
    </location>
</feature>
<keyword evidence="1" id="KW-0732">Signal</keyword>
<accession>A0AB34JIE4</accession>